<keyword evidence="2" id="KW-1185">Reference proteome</keyword>
<reference evidence="2" key="1">
    <citation type="journal article" date="2022" name="Mol. Ecol. Resour.">
        <title>The genomes of chicory, endive, great burdock and yacon provide insights into Asteraceae palaeo-polyploidization history and plant inulin production.</title>
        <authorList>
            <person name="Fan W."/>
            <person name="Wang S."/>
            <person name="Wang H."/>
            <person name="Wang A."/>
            <person name="Jiang F."/>
            <person name="Liu H."/>
            <person name="Zhao H."/>
            <person name="Xu D."/>
            <person name="Zhang Y."/>
        </authorList>
    </citation>
    <scope>NUCLEOTIDE SEQUENCE [LARGE SCALE GENOMIC DNA]</scope>
    <source>
        <strain evidence="2">cv. Niubang</strain>
    </source>
</reference>
<name>A0ACB8YG26_ARCLA</name>
<protein>
    <submittedName>
        <fullName evidence="1">Uncharacterized protein</fullName>
    </submittedName>
</protein>
<accession>A0ACB8YG26</accession>
<sequence length="96" mass="11231">MNHKFQVFYLGPNQNKFKTTYTKSKIPPIILNPELKRLHYPNLHHHPPPYNSKNTLPFFTISKKKKSNSTKSFNGTYKSPPIKPNHTISKTSVFFM</sequence>
<gene>
    <name evidence="1" type="ORF">L6452_33650</name>
</gene>
<organism evidence="1 2">
    <name type="scientific">Arctium lappa</name>
    <name type="common">Greater burdock</name>
    <name type="synonym">Lappa major</name>
    <dbReference type="NCBI Taxonomy" id="4217"/>
    <lineage>
        <taxon>Eukaryota</taxon>
        <taxon>Viridiplantae</taxon>
        <taxon>Streptophyta</taxon>
        <taxon>Embryophyta</taxon>
        <taxon>Tracheophyta</taxon>
        <taxon>Spermatophyta</taxon>
        <taxon>Magnoliopsida</taxon>
        <taxon>eudicotyledons</taxon>
        <taxon>Gunneridae</taxon>
        <taxon>Pentapetalae</taxon>
        <taxon>asterids</taxon>
        <taxon>campanulids</taxon>
        <taxon>Asterales</taxon>
        <taxon>Asteraceae</taxon>
        <taxon>Carduoideae</taxon>
        <taxon>Cardueae</taxon>
        <taxon>Arctiinae</taxon>
        <taxon>Arctium</taxon>
    </lineage>
</organism>
<proteinExistence type="predicted"/>
<evidence type="ECO:0000313" key="1">
    <source>
        <dbReference type="EMBL" id="KAI3684426.1"/>
    </source>
</evidence>
<dbReference type="Proteomes" id="UP001055879">
    <property type="component" value="Linkage Group LG12"/>
</dbReference>
<comment type="caution">
    <text evidence="1">The sequence shown here is derived from an EMBL/GenBank/DDBJ whole genome shotgun (WGS) entry which is preliminary data.</text>
</comment>
<dbReference type="EMBL" id="CM042058">
    <property type="protein sequence ID" value="KAI3684426.1"/>
    <property type="molecule type" value="Genomic_DNA"/>
</dbReference>
<evidence type="ECO:0000313" key="2">
    <source>
        <dbReference type="Proteomes" id="UP001055879"/>
    </source>
</evidence>
<reference evidence="1 2" key="2">
    <citation type="journal article" date="2022" name="Mol. Ecol. Resour.">
        <title>The genomes of chicory, endive, great burdock and yacon provide insights into Asteraceae paleo-polyploidization history and plant inulin production.</title>
        <authorList>
            <person name="Fan W."/>
            <person name="Wang S."/>
            <person name="Wang H."/>
            <person name="Wang A."/>
            <person name="Jiang F."/>
            <person name="Liu H."/>
            <person name="Zhao H."/>
            <person name="Xu D."/>
            <person name="Zhang Y."/>
        </authorList>
    </citation>
    <scope>NUCLEOTIDE SEQUENCE [LARGE SCALE GENOMIC DNA]</scope>
    <source>
        <strain evidence="2">cv. Niubang</strain>
    </source>
</reference>